<dbReference type="VEuPathDB" id="CryptoDB:GNI_018750"/>
<evidence type="ECO:0000313" key="1">
    <source>
        <dbReference type="EMBL" id="EZG81606.1"/>
    </source>
</evidence>
<dbReference type="Proteomes" id="UP000019763">
    <property type="component" value="Unassembled WGS sequence"/>
</dbReference>
<reference evidence="1" key="1">
    <citation type="submission" date="2013-12" db="EMBL/GenBank/DDBJ databases">
        <authorList>
            <person name="Omoto C.K."/>
            <person name="Sibley D."/>
            <person name="Venepally P."/>
            <person name="Hadjithomas M."/>
            <person name="Karamycheva S."/>
            <person name="Brunk B."/>
            <person name="Roos D."/>
            <person name="Caler E."/>
            <person name="Lorenzi H."/>
        </authorList>
    </citation>
    <scope>NUCLEOTIDE SEQUENCE</scope>
</reference>
<gene>
    <name evidence="1" type="ORF">GNI_018750</name>
</gene>
<keyword evidence="2" id="KW-1185">Reference proteome</keyword>
<dbReference type="RefSeq" id="XP_011134221.1">
    <property type="nucleotide sequence ID" value="XM_011135919.1"/>
</dbReference>
<name>A0A023BC56_GRENI</name>
<comment type="caution">
    <text evidence="1">The sequence shown here is derived from an EMBL/GenBank/DDBJ whole genome shotgun (WGS) entry which is preliminary data.</text>
</comment>
<proteinExistence type="predicted"/>
<accession>A0A023BC56</accession>
<dbReference type="EMBL" id="AFNH02000136">
    <property type="protein sequence ID" value="EZG81606.1"/>
    <property type="molecule type" value="Genomic_DNA"/>
</dbReference>
<organism evidence="1 2">
    <name type="scientific">Gregarina niphandrodes</name>
    <name type="common">Septate eugregarine</name>
    <dbReference type="NCBI Taxonomy" id="110365"/>
    <lineage>
        <taxon>Eukaryota</taxon>
        <taxon>Sar</taxon>
        <taxon>Alveolata</taxon>
        <taxon>Apicomplexa</taxon>
        <taxon>Conoidasida</taxon>
        <taxon>Gregarinasina</taxon>
        <taxon>Eugregarinorida</taxon>
        <taxon>Gregarinidae</taxon>
        <taxon>Gregarina</taxon>
    </lineage>
</organism>
<sequence>MSSSASLKTLKDVESHVLKISELVGKIERELETYPETRIVTNDESEIKLLTGTASDPYLLGTRLAHLPPEEYGATLLILTEALAALMKGKIALNGVNLVKGNPLYDQWKQLKAAADQACETVTSGIDLEAAARLAKP</sequence>
<evidence type="ECO:0000313" key="2">
    <source>
        <dbReference type="Proteomes" id="UP000019763"/>
    </source>
</evidence>
<dbReference type="GeneID" id="22910948"/>
<protein>
    <submittedName>
        <fullName evidence="1">Uncharacterized protein</fullName>
    </submittedName>
</protein>
<dbReference type="AlphaFoldDB" id="A0A023BC56"/>